<dbReference type="InterPro" id="IPR000120">
    <property type="entry name" value="Amidase"/>
</dbReference>
<dbReference type="EC" id="6.3.5.7" evidence="3 10"/>
<dbReference type="AlphaFoldDB" id="A0A369A769"/>
<feature type="active site" description="Charge relay system" evidence="10">
    <location>
        <position position="75"/>
    </location>
</feature>
<proteinExistence type="inferred from homology"/>
<evidence type="ECO:0000256" key="2">
    <source>
        <dbReference type="ARBA" id="ARBA00011123"/>
    </source>
</evidence>
<evidence type="ECO:0000256" key="7">
    <source>
        <dbReference type="ARBA" id="ARBA00022840"/>
    </source>
</evidence>
<dbReference type="SUPFAM" id="SSF75304">
    <property type="entry name" value="Amidase signature (AS) enzymes"/>
    <property type="match status" value="1"/>
</dbReference>
<dbReference type="Proteomes" id="UP000253517">
    <property type="component" value="Unassembled WGS sequence"/>
</dbReference>
<evidence type="ECO:0000256" key="5">
    <source>
        <dbReference type="ARBA" id="ARBA00022598"/>
    </source>
</evidence>
<evidence type="ECO:0000256" key="6">
    <source>
        <dbReference type="ARBA" id="ARBA00022741"/>
    </source>
</evidence>
<evidence type="ECO:0000256" key="8">
    <source>
        <dbReference type="ARBA" id="ARBA00022917"/>
    </source>
</evidence>
<evidence type="ECO:0000256" key="9">
    <source>
        <dbReference type="ARBA" id="ARBA00047407"/>
    </source>
</evidence>
<dbReference type="NCBIfam" id="TIGR00132">
    <property type="entry name" value="gatA"/>
    <property type="match status" value="1"/>
</dbReference>
<accession>A0A369A769</accession>
<dbReference type="GO" id="GO:0030956">
    <property type="term" value="C:glutamyl-tRNA(Gln) amidotransferase complex"/>
    <property type="evidence" value="ECO:0007669"/>
    <property type="project" value="InterPro"/>
</dbReference>
<feature type="domain" description="Amidase" evidence="11">
    <location>
        <begin position="24"/>
        <end position="462"/>
    </location>
</feature>
<comment type="catalytic activity">
    <reaction evidence="9 10">
        <text>L-glutamyl-tRNA(Gln) + L-glutamine + ATP + H2O = L-glutaminyl-tRNA(Gln) + L-glutamate + ADP + phosphate + H(+)</text>
        <dbReference type="Rhea" id="RHEA:17521"/>
        <dbReference type="Rhea" id="RHEA-COMP:9681"/>
        <dbReference type="Rhea" id="RHEA-COMP:9684"/>
        <dbReference type="ChEBI" id="CHEBI:15377"/>
        <dbReference type="ChEBI" id="CHEBI:15378"/>
        <dbReference type="ChEBI" id="CHEBI:29985"/>
        <dbReference type="ChEBI" id="CHEBI:30616"/>
        <dbReference type="ChEBI" id="CHEBI:43474"/>
        <dbReference type="ChEBI" id="CHEBI:58359"/>
        <dbReference type="ChEBI" id="CHEBI:78520"/>
        <dbReference type="ChEBI" id="CHEBI:78521"/>
        <dbReference type="ChEBI" id="CHEBI:456216"/>
        <dbReference type="EC" id="6.3.5.7"/>
    </reaction>
</comment>
<name>A0A369A769_9FLAO</name>
<keyword evidence="6 10" id="KW-0547">Nucleotide-binding</keyword>
<dbReference type="InterPro" id="IPR023631">
    <property type="entry name" value="Amidase_dom"/>
</dbReference>
<keyword evidence="13" id="KW-1185">Reference proteome</keyword>
<dbReference type="GO" id="GO:0016740">
    <property type="term" value="F:transferase activity"/>
    <property type="evidence" value="ECO:0007669"/>
    <property type="project" value="UniProtKB-KW"/>
</dbReference>
<dbReference type="EMBL" id="QPJS01000001">
    <property type="protein sequence ID" value="RCX05192.1"/>
    <property type="molecule type" value="Genomic_DNA"/>
</dbReference>
<dbReference type="InterPro" id="IPR036928">
    <property type="entry name" value="AS_sf"/>
</dbReference>
<comment type="function">
    <text evidence="10">Allows the formation of correctly charged Gln-tRNA(Gln) through the transamidation of misacylated Glu-tRNA(Gln) in organisms which lack glutaminyl-tRNA synthetase. The reaction takes place in the presence of glutamine and ATP through an activated gamma-phospho-Glu-tRNA(Gln).</text>
</comment>
<dbReference type="PROSITE" id="PS00571">
    <property type="entry name" value="AMIDASES"/>
    <property type="match status" value="1"/>
</dbReference>
<keyword evidence="7 10" id="KW-0067">ATP-binding</keyword>
<keyword evidence="12" id="KW-0808">Transferase</keyword>
<dbReference type="GO" id="GO:0006412">
    <property type="term" value="P:translation"/>
    <property type="evidence" value="ECO:0007669"/>
    <property type="project" value="UniProtKB-UniRule"/>
</dbReference>
<dbReference type="RefSeq" id="WP_037360103.1">
    <property type="nucleotide sequence ID" value="NZ_QPJS01000001.1"/>
</dbReference>
<evidence type="ECO:0000256" key="3">
    <source>
        <dbReference type="ARBA" id="ARBA00012739"/>
    </source>
</evidence>
<dbReference type="InterPro" id="IPR020556">
    <property type="entry name" value="Amidase_CS"/>
</dbReference>
<feature type="active site" description="Charge relay system" evidence="10">
    <location>
        <position position="150"/>
    </location>
</feature>
<comment type="subunit">
    <text evidence="2 10">Heterotrimer of A, B and C subunits.</text>
</comment>
<evidence type="ECO:0000313" key="12">
    <source>
        <dbReference type="EMBL" id="RCX05192.1"/>
    </source>
</evidence>
<dbReference type="HAMAP" id="MF_00120">
    <property type="entry name" value="GatA"/>
    <property type="match status" value="1"/>
</dbReference>
<evidence type="ECO:0000256" key="1">
    <source>
        <dbReference type="ARBA" id="ARBA00008069"/>
    </source>
</evidence>
<feature type="active site" description="Acyl-ester intermediate" evidence="10">
    <location>
        <position position="174"/>
    </location>
</feature>
<dbReference type="GO" id="GO:0005524">
    <property type="term" value="F:ATP binding"/>
    <property type="evidence" value="ECO:0007669"/>
    <property type="project" value="UniProtKB-KW"/>
</dbReference>
<evidence type="ECO:0000313" key="13">
    <source>
        <dbReference type="Proteomes" id="UP000253517"/>
    </source>
</evidence>
<dbReference type="GO" id="GO:0050567">
    <property type="term" value="F:glutaminyl-tRNA synthase (glutamine-hydrolyzing) activity"/>
    <property type="evidence" value="ECO:0007669"/>
    <property type="project" value="UniProtKB-UniRule"/>
</dbReference>
<dbReference type="Gene3D" id="3.90.1300.10">
    <property type="entry name" value="Amidase signature (AS) domain"/>
    <property type="match status" value="1"/>
</dbReference>
<gene>
    <name evidence="10" type="primary">gatA</name>
    <name evidence="12" type="ORF">DES35_101475</name>
</gene>
<evidence type="ECO:0000256" key="10">
    <source>
        <dbReference type="HAMAP-Rule" id="MF_00120"/>
    </source>
</evidence>
<organism evidence="12 13">
    <name type="scientific">Schleiferia thermophila</name>
    <dbReference type="NCBI Taxonomy" id="884107"/>
    <lineage>
        <taxon>Bacteria</taxon>
        <taxon>Pseudomonadati</taxon>
        <taxon>Bacteroidota</taxon>
        <taxon>Flavobacteriia</taxon>
        <taxon>Flavobacteriales</taxon>
        <taxon>Schleiferiaceae</taxon>
        <taxon>Schleiferia</taxon>
    </lineage>
</organism>
<dbReference type="PANTHER" id="PTHR11895">
    <property type="entry name" value="TRANSAMIDASE"/>
    <property type="match status" value="1"/>
</dbReference>
<reference evidence="12 13" key="1">
    <citation type="submission" date="2018-07" db="EMBL/GenBank/DDBJ databases">
        <title>Genomic Encyclopedia of Type Strains, Phase IV (KMG-IV): sequencing the most valuable type-strain genomes for metagenomic binning, comparative biology and taxonomic classification.</title>
        <authorList>
            <person name="Goeker M."/>
        </authorList>
    </citation>
    <scope>NUCLEOTIDE SEQUENCE [LARGE SCALE GENOMIC DNA]</scope>
    <source>
        <strain evidence="12 13">DSM 21410</strain>
    </source>
</reference>
<dbReference type="InterPro" id="IPR004412">
    <property type="entry name" value="GatA"/>
</dbReference>
<protein>
    <recommendedName>
        <fullName evidence="4 10">Glutamyl-tRNA(Gln) amidotransferase subunit A</fullName>
        <shortName evidence="10">Glu-ADT subunit A</shortName>
        <ecNumber evidence="3 10">6.3.5.7</ecNumber>
    </recommendedName>
</protein>
<evidence type="ECO:0000259" key="11">
    <source>
        <dbReference type="Pfam" id="PF01425"/>
    </source>
</evidence>
<comment type="caution">
    <text evidence="12">The sequence shown here is derived from an EMBL/GenBank/DDBJ whole genome shotgun (WGS) entry which is preliminary data.</text>
</comment>
<evidence type="ECO:0000256" key="4">
    <source>
        <dbReference type="ARBA" id="ARBA00014428"/>
    </source>
</evidence>
<dbReference type="PANTHER" id="PTHR11895:SF151">
    <property type="entry name" value="GLUTAMYL-TRNA(GLN) AMIDOTRANSFERASE SUBUNIT A"/>
    <property type="match status" value="1"/>
</dbReference>
<keyword evidence="8 10" id="KW-0648">Protein biosynthesis</keyword>
<comment type="similarity">
    <text evidence="1 10">Belongs to the amidase family. GatA subfamily.</text>
</comment>
<dbReference type="Pfam" id="PF01425">
    <property type="entry name" value="Amidase"/>
    <property type="match status" value="1"/>
</dbReference>
<keyword evidence="5 10" id="KW-0436">Ligase</keyword>
<sequence>MMHYTGLRRWQESLNNGEFSCLDAVNHYIEKIEKDTHNAFVEIFYGEARERATVVDQKIRFGTAGRLAGMIIGIKDNICLKGHRVSAASKILDGFESLFTATVVERLIKEDAIIIGRLNMDEFAMGSTNKTSVYGPALNPHNKAMVPGGSSGGSAAAVAAGLCHAALGSDTGGSVRQPAAFCGIYGMKPSYGRLSRYGLIAFASSLDQIGPLTTNLEDMALLLEVMAGKDPMDSTSSSHAVEPFSEALGSERKYTIGYLTETLEHPALDPEIKQLTLDTLDHLRQAGHTVVEAHLPHLDYLTPVYYIIATAEASSNLARYDGVHFGYRSPNATNMDEVYTLSRTEGFGPEVKRRITLGTFVLSSGFYDAYYGKAQKARRLIVQTTNNIFEKCDFLLTPTTPGTAFPLSKVFDDPTKLYLEDIFTVMANITGIPAISIPMGQHSNGLPIGLQLMAPVFKDFQIIEMADQVSKLSTYNPDLVNK</sequence>